<evidence type="ECO:0000313" key="2">
    <source>
        <dbReference type="Proteomes" id="UP000198657"/>
    </source>
</evidence>
<dbReference type="RefSeq" id="WP_091173588.1">
    <property type="nucleotide sequence ID" value="NZ_CBCSFM010000008.1"/>
</dbReference>
<sequence length="141" mass="15403">MAVITNAGTGTFTPSCKSSVRDYVLNTYLEAKIANEMGVSVRNITDQTIVRVNSPYANSEGVITKCEKESGVKGLRIDLQKEQNGYACWQVQWGTGSSKTGGAFAGVLMKVDTDFTMLDLRTALESSFNYTPVKYARLDPN</sequence>
<dbReference type="STRING" id="604089.SAMN04487942_3175"/>
<organism evidence="1 2">
    <name type="scientific">Flavobacterium sinopsychrotolerans</name>
    <dbReference type="NCBI Taxonomy" id="604089"/>
    <lineage>
        <taxon>Bacteria</taxon>
        <taxon>Pseudomonadati</taxon>
        <taxon>Bacteroidota</taxon>
        <taxon>Flavobacteriia</taxon>
        <taxon>Flavobacteriales</taxon>
        <taxon>Flavobacteriaceae</taxon>
        <taxon>Flavobacterium</taxon>
    </lineage>
</organism>
<evidence type="ECO:0000313" key="1">
    <source>
        <dbReference type="EMBL" id="SEO60397.1"/>
    </source>
</evidence>
<accession>A0A1H8R275</accession>
<dbReference type="Proteomes" id="UP000198657">
    <property type="component" value="Unassembled WGS sequence"/>
</dbReference>
<dbReference type="EMBL" id="FODN01000009">
    <property type="protein sequence ID" value="SEO60397.1"/>
    <property type="molecule type" value="Genomic_DNA"/>
</dbReference>
<keyword evidence="2" id="KW-1185">Reference proteome</keyword>
<gene>
    <name evidence="1" type="ORF">SAMN04487942_3175</name>
</gene>
<proteinExistence type="predicted"/>
<reference evidence="2" key="1">
    <citation type="submission" date="2016-10" db="EMBL/GenBank/DDBJ databases">
        <authorList>
            <person name="Varghese N."/>
            <person name="Submissions S."/>
        </authorList>
    </citation>
    <scope>NUCLEOTIDE SEQUENCE [LARGE SCALE GENOMIC DNA]</scope>
    <source>
        <strain evidence="2">CGMCC 1.8704</strain>
    </source>
</reference>
<dbReference type="OrthoDB" id="6008149at2"/>
<protein>
    <submittedName>
        <fullName evidence="1">Uncharacterized protein</fullName>
    </submittedName>
</protein>
<name>A0A1H8R275_9FLAO</name>
<dbReference type="AlphaFoldDB" id="A0A1H8R275"/>